<proteinExistence type="predicted"/>
<reference evidence="1" key="2">
    <citation type="submission" date="2021-02" db="EMBL/GenBank/DDBJ databases">
        <authorList>
            <person name="Kimball J.A."/>
            <person name="Haas M.W."/>
            <person name="Macchietto M."/>
            <person name="Kono T."/>
            <person name="Duquette J."/>
            <person name="Shao M."/>
        </authorList>
    </citation>
    <scope>NUCLEOTIDE SEQUENCE</scope>
    <source>
        <tissue evidence="1">Fresh leaf tissue</tissue>
    </source>
</reference>
<evidence type="ECO:0000313" key="2">
    <source>
        <dbReference type="Proteomes" id="UP000729402"/>
    </source>
</evidence>
<protein>
    <submittedName>
        <fullName evidence="1">Uncharacterized protein</fullName>
    </submittedName>
</protein>
<dbReference type="EMBL" id="JAAALK010000082">
    <property type="protein sequence ID" value="KAG8084327.1"/>
    <property type="molecule type" value="Genomic_DNA"/>
</dbReference>
<name>A0A8J6BAB2_ZIZPA</name>
<organism evidence="1 2">
    <name type="scientific">Zizania palustris</name>
    <name type="common">Northern wild rice</name>
    <dbReference type="NCBI Taxonomy" id="103762"/>
    <lineage>
        <taxon>Eukaryota</taxon>
        <taxon>Viridiplantae</taxon>
        <taxon>Streptophyta</taxon>
        <taxon>Embryophyta</taxon>
        <taxon>Tracheophyta</taxon>
        <taxon>Spermatophyta</taxon>
        <taxon>Magnoliopsida</taxon>
        <taxon>Liliopsida</taxon>
        <taxon>Poales</taxon>
        <taxon>Poaceae</taxon>
        <taxon>BOP clade</taxon>
        <taxon>Oryzoideae</taxon>
        <taxon>Oryzeae</taxon>
        <taxon>Zizaniinae</taxon>
        <taxon>Zizania</taxon>
    </lineage>
</organism>
<comment type="caution">
    <text evidence="1">The sequence shown here is derived from an EMBL/GenBank/DDBJ whole genome shotgun (WGS) entry which is preliminary data.</text>
</comment>
<keyword evidence="2" id="KW-1185">Reference proteome</keyword>
<sequence>MHEVGIQKWWAHHAFLHRPFSWLHEASSSFVHCAQKNRQLFRPLKLNASQSRGVEQFSCALGDFVCIACSAAATLYFCDKKSLRLGLSVNLYSRLLRLLFLALHMD</sequence>
<reference evidence="1" key="1">
    <citation type="journal article" date="2021" name="bioRxiv">
        <title>Whole Genome Assembly and Annotation of Northern Wild Rice, Zizania palustris L., Supports a Whole Genome Duplication in the Zizania Genus.</title>
        <authorList>
            <person name="Haas M."/>
            <person name="Kono T."/>
            <person name="Macchietto M."/>
            <person name="Millas R."/>
            <person name="McGilp L."/>
            <person name="Shao M."/>
            <person name="Duquette J."/>
            <person name="Hirsch C.N."/>
            <person name="Kimball J."/>
        </authorList>
    </citation>
    <scope>NUCLEOTIDE SEQUENCE</scope>
    <source>
        <tissue evidence="1">Fresh leaf tissue</tissue>
    </source>
</reference>
<evidence type="ECO:0000313" key="1">
    <source>
        <dbReference type="EMBL" id="KAG8084327.1"/>
    </source>
</evidence>
<accession>A0A8J6BAB2</accession>
<dbReference type="AlphaFoldDB" id="A0A8J6BAB2"/>
<dbReference type="Proteomes" id="UP000729402">
    <property type="component" value="Unassembled WGS sequence"/>
</dbReference>
<gene>
    <name evidence="1" type="ORF">GUJ93_ZPchr0010g9793</name>
</gene>